<comment type="similarity">
    <text evidence="1">Belongs to the membrane fusion protein (MFP) (TC 8.A.1) family.</text>
</comment>
<evidence type="ECO:0000256" key="3">
    <source>
        <dbReference type="SAM" id="MobiDB-lite"/>
    </source>
</evidence>
<dbReference type="EMBL" id="JAGSPC010000004">
    <property type="protein sequence ID" value="MBV7260310.1"/>
    <property type="molecule type" value="Genomic_DNA"/>
</dbReference>
<keyword evidence="4" id="KW-1133">Transmembrane helix</keyword>
<dbReference type="NCBIfam" id="TIGR01730">
    <property type="entry name" value="RND_mfp"/>
    <property type="match status" value="1"/>
</dbReference>
<dbReference type="PANTHER" id="PTHR30469:SF38">
    <property type="entry name" value="HLYD FAMILY SECRETION PROTEIN"/>
    <property type="match status" value="1"/>
</dbReference>
<evidence type="ECO:0000313" key="8">
    <source>
        <dbReference type="Proteomes" id="UP001138681"/>
    </source>
</evidence>
<organism evidence="7 8">
    <name type="scientific">Erythrobacter crassostreae</name>
    <dbReference type="NCBI Taxonomy" id="2828328"/>
    <lineage>
        <taxon>Bacteria</taxon>
        <taxon>Pseudomonadati</taxon>
        <taxon>Pseudomonadota</taxon>
        <taxon>Alphaproteobacteria</taxon>
        <taxon>Sphingomonadales</taxon>
        <taxon>Erythrobacteraceae</taxon>
        <taxon>Erythrobacter/Porphyrobacter group</taxon>
        <taxon>Erythrobacter</taxon>
    </lineage>
</organism>
<keyword evidence="4" id="KW-0812">Transmembrane</keyword>
<comment type="caution">
    <text evidence="7">The sequence shown here is derived from an EMBL/GenBank/DDBJ whole genome shotgun (WGS) entry which is preliminary data.</text>
</comment>
<gene>
    <name evidence="7" type="ORF">KCG46_12085</name>
</gene>
<keyword evidence="8" id="KW-1185">Reference proteome</keyword>
<sequence length="353" mass="37502">MEGTENDRGKLLRSLSLDREEFDGDEVSKVRPNWLFLLIAGLVGIILGAGIVSAWSVDESEGSSESEVAEASSSTNQSQPAAAEPAGLVASGYVVARNQATVAAQVTGRITEIRIEEGQSVTRGQILAVLDRDVIASEVSTASARLASSRSNLDALKAELKEAEADLGRAIALDERGFVTKAELGRKQASVDSLGARIRGAKADILAASESRKGVQNRAEQYFIRAPFSGVVVGQNAQVGEVISPISAGGGFTRTGICTIVDMSSLEIEVDVNEQYIERVAVGQAAEVSFDAYPSLKADARVIAIVPTVDRARSTLRVRIAFDETNPRFIPNLSVKVQFRPVSETRNPNSDGA</sequence>
<reference evidence="7" key="1">
    <citation type="submission" date="2021-04" db="EMBL/GenBank/DDBJ databases">
        <authorList>
            <person name="Pira H."/>
            <person name="Risdian C."/>
            <person name="Wink J."/>
        </authorList>
    </citation>
    <scope>NUCLEOTIDE SEQUENCE</scope>
    <source>
        <strain evidence="7">WH158</strain>
    </source>
</reference>
<dbReference type="PANTHER" id="PTHR30469">
    <property type="entry name" value="MULTIDRUG RESISTANCE PROTEIN MDTA"/>
    <property type="match status" value="1"/>
</dbReference>
<keyword evidence="4" id="KW-0472">Membrane</keyword>
<feature type="domain" description="CzcB-like barrel-sandwich hybrid" evidence="6">
    <location>
        <begin position="99"/>
        <end position="244"/>
    </location>
</feature>
<dbReference type="Proteomes" id="UP001138681">
    <property type="component" value="Unassembled WGS sequence"/>
</dbReference>
<protein>
    <submittedName>
        <fullName evidence="7">Efflux RND transporter periplasmic adaptor subunit</fullName>
    </submittedName>
</protein>
<evidence type="ECO:0000259" key="5">
    <source>
        <dbReference type="Pfam" id="PF25954"/>
    </source>
</evidence>
<dbReference type="InterPro" id="IPR058792">
    <property type="entry name" value="Beta-barrel_RND_2"/>
</dbReference>
<evidence type="ECO:0000256" key="1">
    <source>
        <dbReference type="ARBA" id="ARBA00009477"/>
    </source>
</evidence>
<feature type="coiled-coil region" evidence="2">
    <location>
        <begin position="139"/>
        <end position="173"/>
    </location>
</feature>
<evidence type="ECO:0000259" key="6">
    <source>
        <dbReference type="Pfam" id="PF25973"/>
    </source>
</evidence>
<dbReference type="RefSeq" id="WP_218405697.1">
    <property type="nucleotide sequence ID" value="NZ_JAGSPC010000004.1"/>
</dbReference>
<dbReference type="Pfam" id="PF25954">
    <property type="entry name" value="Beta-barrel_RND_2"/>
    <property type="match status" value="1"/>
</dbReference>
<proteinExistence type="inferred from homology"/>
<dbReference type="InterPro" id="IPR006143">
    <property type="entry name" value="RND_pump_MFP"/>
</dbReference>
<feature type="transmembrane region" description="Helical" evidence="4">
    <location>
        <begin position="34"/>
        <end position="57"/>
    </location>
</feature>
<name>A0A9X1F4X8_9SPHN</name>
<dbReference type="AlphaFoldDB" id="A0A9X1F4X8"/>
<evidence type="ECO:0000256" key="4">
    <source>
        <dbReference type="SAM" id="Phobius"/>
    </source>
</evidence>
<evidence type="ECO:0000256" key="2">
    <source>
        <dbReference type="SAM" id="Coils"/>
    </source>
</evidence>
<feature type="domain" description="CusB-like beta-barrel" evidence="5">
    <location>
        <begin position="268"/>
        <end position="340"/>
    </location>
</feature>
<keyword evidence="2" id="KW-0175">Coiled coil</keyword>
<dbReference type="Pfam" id="PF25973">
    <property type="entry name" value="BSH_CzcB"/>
    <property type="match status" value="1"/>
</dbReference>
<dbReference type="InterPro" id="IPR058647">
    <property type="entry name" value="BSH_CzcB-like"/>
</dbReference>
<accession>A0A9X1F4X8</accession>
<dbReference type="GO" id="GO:1990281">
    <property type="term" value="C:efflux pump complex"/>
    <property type="evidence" value="ECO:0007669"/>
    <property type="project" value="TreeGrafter"/>
</dbReference>
<dbReference type="GO" id="GO:0015562">
    <property type="term" value="F:efflux transmembrane transporter activity"/>
    <property type="evidence" value="ECO:0007669"/>
    <property type="project" value="TreeGrafter"/>
</dbReference>
<evidence type="ECO:0000313" key="7">
    <source>
        <dbReference type="EMBL" id="MBV7260310.1"/>
    </source>
</evidence>
<feature type="region of interest" description="Disordered" evidence="3">
    <location>
        <begin position="63"/>
        <end position="83"/>
    </location>
</feature>